<evidence type="ECO:0000256" key="5">
    <source>
        <dbReference type="ARBA" id="ARBA00022692"/>
    </source>
</evidence>
<evidence type="ECO:0000256" key="2">
    <source>
        <dbReference type="ARBA" id="ARBA00022448"/>
    </source>
</evidence>
<dbReference type="PROSITE" id="PS50928">
    <property type="entry name" value="ABC_TM1"/>
    <property type="match status" value="1"/>
</dbReference>
<protein>
    <submittedName>
        <fullName evidence="10">ABC transporter permease</fullName>
    </submittedName>
</protein>
<feature type="transmembrane region" description="Helical" evidence="8">
    <location>
        <begin position="128"/>
        <end position="147"/>
    </location>
</feature>
<feature type="domain" description="ABC transmembrane type-1" evidence="9">
    <location>
        <begin position="62"/>
        <end position="251"/>
    </location>
</feature>
<feature type="transmembrane region" description="Helical" evidence="8">
    <location>
        <begin position="232"/>
        <end position="251"/>
    </location>
</feature>
<dbReference type="EMBL" id="CP039690">
    <property type="protein sequence ID" value="QCI67018.1"/>
    <property type="molecule type" value="Genomic_DNA"/>
</dbReference>
<dbReference type="Gene3D" id="1.10.3720.10">
    <property type="entry name" value="MetI-like"/>
    <property type="match status" value="1"/>
</dbReference>
<evidence type="ECO:0000256" key="8">
    <source>
        <dbReference type="RuleBase" id="RU363032"/>
    </source>
</evidence>
<dbReference type="Pfam" id="PF00528">
    <property type="entry name" value="BPD_transp_1"/>
    <property type="match status" value="1"/>
</dbReference>
<feature type="transmembrane region" description="Helical" evidence="8">
    <location>
        <begin position="99"/>
        <end position="122"/>
    </location>
</feature>
<keyword evidence="6 8" id="KW-1133">Transmembrane helix</keyword>
<evidence type="ECO:0000313" key="11">
    <source>
        <dbReference type="Proteomes" id="UP000298781"/>
    </source>
</evidence>
<proteinExistence type="inferred from homology"/>
<sequence length="263" mass="28548">MKPPSMPVRLAAWLAYAFMLTPLAVIVLFSFSERSFFQFPPQGFSLKWYGRAWDSGLFLWPALRSLVVGACATALAAALAIGAGLAIRELKANRVAQALEFVFLSPLIVPHLILGIALLHYYNPPGLIDTFAGLLAAHVVMILPFLFRTVLVSIHDLNPQLEEASELLGASPFTTFRRVILPALTPGIVAGAILAFIVSFDQFTVSLLITQREQITLPVAIYKYLYDVNDPVAAAVSTVLVVAGFSITLLVQRLGWLKSVPGG</sequence>
<name>A0A4D7BA42_9HYPH</name>
<dbReference type="Proteomes" id="UP000298781">
    <property type="component" value="Chromosome"/>
</dbReference>
<organism evidence="10 11">
    <name type="scientific">Phreatobacter stygius</name>
    <dbReference type="NCBI Taxonomy" id="1940610"/>
    <lineage>
        <taxon>Bacteria</taxon>
        <taxon>Pseudomonadati</taxon>
        <taxon>Pseudomonadota</taxon>
        <taxon>Alphaproteobacteria</taxon>
        <taxon>Hyphomicrobiales</taxon>
        <taxon>Phreatobacteraceae</taxon>
        <taxon>Phreatobacter</taxon>
    </lineage>
</organism>
<reference evidence="10 11" key="1">
    <citation type="submission" date="2019-04" db="EMBL/GenBank/DDBJ databases">
        <title>Phreatobacter aquaticus sp. nov.</title>
        <authorList>
            <person name="Choi A."/>
        </authorList>
    </citation>
    <scope>NUCLEOTIDE SEQUENCE [LARGE SCALE GENOMIC DNA]</scope>
    <source>
        <strain evidence="10 11">KCTC 52518</strain>
    </source>
</reference>
<feature type="transmembrane region" description="Helical" evidence="8">
    <location>
        <begin position="12"/>
        <end position="31"/>
    </location>
</feature>
<evidence type="ECO:0000256" key="1">
    <source>
        <dbReference type="ARBA" id="ARBA00004429"/>
    </source>
</evidence>
<dbReference type="AlphaFoldDB" id="A0A4D7BA42"/>
<evidence type="ECO:0000259" key="9">
    <source>
        <dbReference type="PROSITE" id="PS50928"/>
    </source>
</evidence>
<dbReference type="PANTHER" id="PTHR43357:SF4">
    <property type="entry name" value="INNER MEMBRANE ABC TRANSPORTER PERMEASE PROTEIN YDCV"/>
    <property type="match status" value="1"/>
</dbReference>
<dbReference type="KEGG" id="pstg:E8M01_23880"/>
<dbReference type="InterPro" id="IPR035906">
    <property type="entry name" value="MetI-like_sf"/>
</dbReference>
<gene>
    <name evidence="10" type="ORF">E8M01_23880</name>
</gene>
<feature type="transmembrane region" description="Helical" evidence="8">
    <location>
        <begin position="66"/>
        <end position="87"/>
    </location>
</feature>
<dbReference type="GO" id="GO:0005886">
    <property type="term" value="C:plasma membrane"/>
    <property type="evidence" value="ECO:0007669"/>
    <property type="project" value="UniProtKB-SubCell"/>
</dbReference>
<keyword evidence="7 8" id="KW-0472">Membrane</keyword>
<dbReference type="RefSeq" id="WP_136962456.1">
    <property type="nucleotide sequence ID" value="NZ_CP039690.1"/>
</dbReference>
<accession>A0A4D7BA42</accession>
<dbReference type="CDD" id="cd06261">
    <property type="entry name" value="TM_PBP2"/>
    <property type="match status" value="1"/>
</dbReference>
<dbReference type="OrthoDB" id="5622164at2"/>
<dbReference type="GO" id="GO:0055085">
    <property type="term" value="P:transmembrane transport"/>
    <property type="evidence" value="ECO:0007669"/>
    <property type="project" value="InterPro"/>
</dbReference>
<evidence type="ECO:0000313" key="10">
    <source>
        <dbReference type="EMBL" id="QCI67018.1"/>
    </source>
</evidence>
<keyword evidence="2 8" id="KW-0813">Transport</keyword>
<evidence type="ECO:0000256" key="7">
    <source>
        <dbReference type="ARBA" id="ARBA00023136"/>
    </source>
</evidence>
<keyword evidence="11" id="KW-1185">Reference proteome</keyword>
<keyword evidence="3" id="KW-1003">Cell membrane</keyword>
<comment type="subcellular location">
    <subcellularLocation>
        <location evidence="1">Cell inner membrane</location>
        <topology evidence="1">Multi-pass membrane protein</topology>
    </subcellularLocation>
    <subcellularLocation>
        <location evidence="8">Cell membrane</location>
        <topology evidence="8">Multi-pass membrane protein</topology>
    </subcellularLocation>
</comment>
<dbReference type="InterPro" id="IPR000515">
    <property type="entry name" value="MetI-like"/>
</dbReference>
<keyword evidence="4" id="KW-0997">Cell inner membrane</keyword>
<comment type="similarity">
    <text evidence="8">Belongs to the binding-protein-dependent transport system permease family.</text>
</comment>
<evidence type="ECO:0000256" key="6">
    <source>
        <dbReference type="ARBA" id="ARBA00022989"/>
    </source>
</evidence>
<evidence type="ECO:0000256" key="4">
    <source>
        <dbReference type="ARBA" id="ARBA00022519"/>
    </source>
</evidence>
<dbReference type="SUPFAM" id="SSF161098">
    <property type="entry name" value="MetI-like"/>
    <property type="match status" value="1"/>
</dbReference>
<evidence type="ECO:0000256" key="3">
    <source>
        <dbReference type="ARBA" id="ARBA00022475"/>
    </source>
</evidence>
<keyword evidence="5 8" id="KW-0812">Transmembrane</keyword>
<dbReference type="PANTHER" id="PTHR43357">
    <property type="entry name" value="INNER MEMBRANE ABC TRANSPORTER PERMEASE PROTEIN YDCV"/>
    <property type="match status" value="1"/>
</dbReference>
<feature type="transmembrane region" description="Helical" evidence="8">
    <location>
        <begin position="179"/>
        <end position="200"/>
    </location>
</feature>